<dbReference type="EMBL" id="GBRH01200773">
    <property type="protein sequence ID" value="JAD97122.1"/>
    <property type="molecule type" value="Transcribed_RNA"/>
</dbReference>
<accession>A0A0A9EM82</accession>
<reference evidence="1" key="1">
    <citation type="submission" date="2014-09" db="EMBL/GenBank/DDBJ databases">
        <authorList>
            <person name="Magalhaes I.L.F."/>
            <person name="Oliveira U."/>
            <person name="Santos F.R."/>
            <person name="Vidigal T.H.D.A."/>
            <person name="Brescovit A.D."/>
            <person name="Santos A.J."/>
        </authorList>
    </citation>
    <scope>NUCLEOTIDE SEQUENCE</scope>
    <source>
        <tissue evidence="1">Shoot tissue taken approximately 20 cm above the soil surface</tissue>
    </source>
</reference>
<name>A0A0A9EM82_ARUDO</name>
<protein>
    <submittedName>
        <fullName evidence="1">Uncharacterized protein</fullName>
    </submittedName>
</protein>
<reference evidence="1" key="2">
    <citation type="journal article" date="2015" name="Data Brief">
        <title>Shoot transcriptome of the giant reed, Arundo donax.</title>
        <authorList>
            <person name="Barrero R.A."/>
            <person name="Guerrero F.D."/>
            <person name="Moolhuijzen P."/>
            <person name="Goolsby J.A."/>
            <person name="Tidwell J."/>
            <person name="Bellgard S.E."/>
            <person name="Bellgard M.I."/>
        </authorList>
    </citation>
    <scope>NUCLEOTIDE SEQUENCE</scope>
    <source>
        <tissue evidence="1">Shoot tissue taken approximately 20 cm above the soil surface</tissue>
    </source>
</reference>
<sequence length="23" mass="2728">MWLPFMIQYHAWTVPCQALMGCT</sequence>
<evidence type="ECO:0000313" key="1">
    <source>
        <dbReference type="EMBL" id="JAD97122.1"/>
    </source>
</evidence>
<proteinExistence type="predicted"/>
<organism evidence="1">
    <name type="scientific">Arundo donax</name>
    <name type="common">Giant reed</name>
    <name type="synonym">Donax arundinaceus</name>
    <dbReference type="NCBI Taxonomy" id="35708"/>
    <lineage>
        <taxon>Eukaryota</taxon>
        <taxon>Viridiplantae</taxon>
        <taxon>Streptophyta</taxon>
        <taxon>Embryophyta</taxon>
        <taxon>Tracheophyta</taxon>
        <taxon>Spermatophyta</taxon>
        <taxon>Magnoliopsida</taxon>
        <taxon>Liliopsida</taxon>
        <taxon>Poales</taxon>
        <taxon>Poaceae</taxon>
        <taxon>PACMAD clade</taxon>
        <taxon>Arundinoideae</taxon>
        <taxon>Arundineae</taxon>
        <taxon>Arundo</taxon>
    </lineage>
</organism>
<dbReference type="AlphaFoldDB" id="A0A0A9EM82"/>